<feature type="domain" description="Late nodulin" evidence="2">
    <location>
        <begin position="1"/>
        <end position="56"/>
    </location>
</feature>
<dbReference type="EMBL" id="CM001219">
    <property type="protein sequence ID" value="AES69549.1"/>
    <property type="molecule type" value="Genomic_DNA"/>
</dbReference>
<dbReference type="PaxDb" id="3880-AES69549"/>
<reference evidence="3 6" key="1">
    <citation type="journal article" date="2011" name="Nature">
        <title>The Medicago genome provides insight into the evolution of rhizobial symbioses.</title>
        <authorList>
            <person name="Young N.D."/>
            <person name="Debelle F."/>
            <person name="Oldroyd G.E."/>
            <person name="Geurts R."/>
            <person name="Cannon S.B."/>
            <person name="Udvardi M.K."/>
            <person name="Benedito V.A."/>
            <person name="Mayer K.F."/>
            <person name="Gouzy J."/>
            <person name="Schoof H."/>
            <person name="Van de Peer Y."/>
            <person name="Proost S."/>
            <person name="Cook D.R."/>
            <person name="Meyers B.C."/>
            <person name="Spannagl M."/>
            <person name="Cheung F."/>
            <person name="De Mita S."/>
            <person name="Krishnakumar V."/>
            <person name="Gundlach H."/>
            <person name="Zhou S."/>
            <person name="Mudge J."/>
            <person name="Bharti A.K."/>
            <person name="Murray J.D."/>
            <person name="Naoumkina M.A."/>
            <person name="Rosen B."/>
            <person name="Silverstein K.A."/>
            <person name="Tang H."/>
            <person name="Rombauts S."/>
            <person name="Zhao P.X."/>
            <person name="Zhou P."/>
            <person name="Barbe V."/>
            <person name="Bardou P."/>
            <person name="Bechner M."/>
            <person name="Bellec A."/>
            <person name="Berger A."/>
            <person name="Berges H."/>
            <person name="Bidwell S."/>
            <person name="Bisseling T."/>
            <person name="Choisne N."/>
            <person name="Couloux A."/>
            <person name="Denny R."/>
            <person name="Deshpande S."/>
            <person name="Dai X."/>
            <person name="Doyle J.J."/>
            <person name="Dudez A.M."/>
            <person name="Farmer A.D."/>
            <person name="Fouteau S."/>
            <person name="Franken C."/>
            <person name="Gibelin C."/>
            <person name="Gish J."/>
            <person name="Goldstein S."/>
            <person name="Gonzalez A.J."/>
            <person name="Green P.J."/>
            <person name="Hallab A."/>
            <person name="Hartog M."/>
            <person name="Hua A."/>
            <person name="Humphray S.J."/>
            <person name="Jeong D.H."/>
            <person name="Jing Y."/>
            <person name="Jocker A."/>
            <person name="Kenton S.M."/>
            <person name="Kim D.J."/>
            <person name="Klee K."/>
            <person name="Lai H."/>
            <person name="Lang C."/>
            <person name="Lin S."/>
            <person name="Macmil S.L."/>
            <person name="Magdelenat G."/>
            <person name="Matthews L."/>
            <person name="McCorrison J."/>
            <person name="Monaghan E.L."/>
            <person name="Mun J.H."/>
            <person name="Najar F.Z."/>
            <person name="Nicholson C."/>
            <person name="Noirot C."/>
            <person name="O'Bleness M."/>
            <person name="Paule C.R."/>
            <person name="Poulain J."/>
            <person name="Prion F."/>
            <person name="Qin B."/>
            <person name="Qu C."/>
            <person name="Retzel E.F."/>
            <person name="Riddle C."/>
            <person name="Sallet E."/>
            <person name="Samain S."/>
            <person name="Samson N."/>
            <person name="Sanders I."/>
            <person name="Saurat O."/>
            <person name="Scarpelli C."/>
            <person name="Schiex T."/>
            <person name="Segurens B."/>
            <person name="Severin A.J."/>
            <person name="Sherrier D.J."/>
            <person name="Shi R."/>
            <person name="Sims S."/>
            <person name="Singer S.R."/>
            <person name="Sinharoy S."/>
            <person name="Sterck L."/>
            <person name="Viollet A."/>
            <person name="Wang B.B."/>
            <person name="Wang K."/>
            <person name="Wang M."/>
            <person name="Wang X."/>
            <person name="Warfsmann J."/>
            <person name="Weissenbach J."/>
            <person name="White D.D."/>
            <person name="White J.D."/>
            <person name="Wiley G.B."/>
            <person name="Wincker P."/>
            <person name="Xing Y."/>
            <person name="Yang L."/>
            <person name="Yao Z."/>
            <person name="Ying F."/>
            <person name="Zhai J."/>
            <person name="Zhou L."/>
            <person name="Zuber A."/>
            <person name="Denarie J."/>
            <person name="Dixon R.A."/>
            <person name="May G.D."/>
            <person name="Schwartz D.C."/>
            <person name="Rogers J."/>
            <person name="Quetier F."/>
            <person name="Town C.D."/>
            <person name="Roe B.A."/>
        </authorList>
    </citation>
    <scope>NUCLEOTIDE SEQUENCE [LARGE SCALE GENOMIC DNA]</scope>
    <source>
        <strain evidence="3">A17</strain>
        <strain evidence="5 6">cv. Jemalong A17</strain>
    </source>
</reference>
<dbReference type="Gramene" id="rna16000">
    <property type="protein sequence ID" value="RHN67771.1"/>
    <property type="gene ID" value="gene16000"/>
</dbReference>
<dbReference type="Proteomes" id="UP000002051">
    <property type="component" value="Chromosome 3"/>
</dbReference>
<dbReference type="EMBL" id="PSQE01000003">
    <property type="protein sequence ID" value="RHN67771.1"/>
    <property type="molecule type" value="Genomic_DNA"/>
</dbReference>
<evidence type="ECO:0000259" key="2">
    <source>
        <dbReference type="Pfam" id="PF07127"/>
    </source>
</evidence>
<dbReference type="GO" id="GO:0046872">
    <property type="term" value="F:metal ion binding"/>
    <property type="evidence" value="ECO:0007669"/>
    <property type="project" value="InterPro"/>
</dbReference>
<keyword evidence="6" id="KW-1185">Reference proteome</keyword>
<organism evidence="3 6">
    <name type="scientific">Medicago truncatula</name>
    <name type="common">Barrel medic</name>
    <name type="synonym">Medicago tribuloides</name>
    <dbReference type="NCBI Taxonomy" id="3880"/>
    <lineage>
        <taxon>Eukaryota</taxon>
        <taxon>Viridiplantae</taxon>
        <taxon>Streptophyta</taxon>
        <taxon>Embryophyta</taxon>
        <taxon>Tracheophyta</taxon>
        <taxon>Spermatophyta</taxon>
        <taxon>Magnoliopsida</taxon>
        <taxon>eudicotyledons</taxon>
        <taxon>Gunneridae</taxon>
        <taxon>Pentapetalae</taxon>
        <taxon>rosids</taxon>
        <taxon>fabids</taxon>
        <taxon>Fabales</taxon>
        <taxon>Fabaceae</taxon>
        <taxon>Papilionoideae</taxon>
        <taxon>50 kb inversion clade</taxon>
        <taxon>NPAAA clade</taxon>
        <taxon>Hologalegina</taxon>
        <taxon>IRL clade</taxon>
        <taxon>Trifolieae</taxon>
        <taxon>Medicago</taxon>
    </lineage>
</organism>
<keyword evidence="1" id="KW-0812">Transmembrane</keyword>
<dbReference type="EnsemblPlants" id="AES69549">
    <property type="protein sequence ID" value="AES69549"/>
    <property type="gene ID" value="MTR_3g031340"/>
</dbReference>
<keyword evidence="1" id="KW-0472">Membrane</keyword>
<reference evidence="5" key="3">
    <citation type="submission" date="2015-04" db="UniProtKB">
        <authorList>
            <consortium name="EnsemblPlants"/>
        </authorList>
    </citation>
    <scope>IDENTIFICATION</scope>
    <source>
        <strain evidence="5">cv. Jemalong A17</strain>
    </source>
</reference>
<evidence type="ECO:0000313" key="6">
    <source>
        <dbReference type="Proteomes" id="UP000002051"/>
    </source>
</evidence>
<accession>G7J0N1</accession>
<gene>
    <name evidence="3" type="ordered locus">MTR_3g031340</name>
    <name evidence="4" type="ORF">MtrunA17_Chr3g0106321</name>
</gene>
<dbReference type="InterPro" id="IPR009810">
    <property type="entry name" value="Nodulin_late_dom"/>
</dbReference>
<evidence type="ECO:0000313" key="3">
    <source>
        <dbReference type="EMBL" id="AES69549.1"/>
    </source>
</evidence>
<evidence type="ECO:0000313" key="4">
    <source>
        <dbReference type="EMBL" id="RHN67771.1"/>
    </source>
</evidence>
<feature type="transmembrane region" description="Helical" evidence="1">
    <location>
        <begin position="7"/>
        <end position="28"/>
    </location>
</feature>
<sequence length="67" mass="7885">MAQIFKFFYVMTIFIYLFLVSTTVDAGMRCNHVSDCPKDTFCWLDSHMQCIKHQCKCVRIFEPIDPA</sequence>
<dbReference type="Pfam" id="PF07127">
    <property type="entry name" value="Nodulin_late"/>
    <property type="match status" value="1"/>
</dbReference>
<evidence type="ECO:0000313" key="5">
    <source>
        <dbReference type="EnsemblPlants" id="AES69549"/>
    </source>
</evidence>
<evidence type="ECO:0000256" key="1">
    <source>
        <dbReference type="SAM" id="Phobius"/>
    </source>
</evidence>
<dbReference type="Proteomes" id="UP000265566">
    <property type="component" value="Chromosome 3"/>
</dbReference>
<dbReference type="AlphaFoldDB" id="G7J0N1"/>
<proteinExistence type="predicted"/>
<reference evidence="3 6" key="2">
    <citation type="journal article" date="2014" name="BMC Genomics">
        <title>An improved genome release (version Mt4.0) for the model legume Medicago truncatula.</title>
        <authorList>
            <person name="Tang H."/>
            <person name="Krishnakumar V."/>
            <person name="Bidwell S."/>
            <person name="Rosen B."/>
            <person name="Chan A."/>
            <person name="Zhou S."/>
            <person name="Gentzbittel L."/>
            <person name="Childs K.L."/>
            <person name="Yandell M."/>
            <person name="Gundlach H."/>
            <person name="Mayer K.F."/>
            <person name="Schwartz D.C."/>
            <person name="Town C.D."/>
        </authorList>
    </citation>
    <scope>GENOME REANNOTATION</scope>
    <source>
        <strain evidence="5 6">cv. Jemalong A17</strain>
    </source>
</reference>
<dbReference type="HOGENOM" id="CLU_181053_0_2_1"/>
<name>G7J0N1_MEDTR</name>
<protein>
    <submittedName>
        <fullName evidence="3">Nodule Cysteine-Rich (NCR) secreted peptide</fullName>
    </submittedName>
    <submittedName>
        <fullName evidence="4">Putative Late nodulin</fullName>
    </submittedName>
</protein>
<keyword evidence="1" id="KW-1133">Transmembrane helix</keyword>
<reference evidence="4" key="4">
    <citation type="journal article" date="2018" name="Nat. Plants">
        <title>Whole-genome landscape of Medicago truncatula symbiotic genes.</title>
        <authorList>
            <person name="Pecrix Y."/>
            <person name="Gamas P."/>
            <person name="Carrere S."/>
        </authorList>
    </citation>
    <scope>NUCLEOTIDE SEQUENCE</scope>
    <source>
        <tissue evidence="4">Leaves</tissue>
    </source>
</reference>